<feature type="domain" description="ChrR-like cupin" evidence="1">
    <location>
        <begin position="152"/>
        <end position="219"/>
    </location>
</feature>
<gene>
    <name evidence="2" type="ORF">V6255_08740</name>
</gene>
<organism evidence="2 3">
    <name type="scientific">Psychromonas arctica</name>
    <dbReference type="NCBI Taxonomy" id="168275"/>
    <lineage>
        <taxon>Bacteria</taxon>
        <taxon>Pseudomonadati</taxon>
        <taxon>Pseudomonadota</taxon>
        <taxon>Gammaproteobacteria</taxon>
        <taxon>Alteromonadales</taxon>
        <taxon>Psychromonadaceae</taxon>
        <taxon>Psychromonas</taxon>
    </lineage>
</organism>
<dbReference type="InterPro" id="IPR011051">
    <property type="entry name" value="RmlC_Cupin_sf"/>
</dbReference>
<name>A0ABU9HBG3_9GAMM</name>
<dbReference type="Gene3D" id="2.60.120.10">
    <property type="entry name" value="Jelly Rolls"/>
    <property type="match status" value="1"/>
</dbReference>
<evidence type="ECO:0000259" key="1">
    <source>
        <dbReference type="Pfam" id="PF12973"/>
    </source>
</evidence>
<evidence type="ECO:0000313" key="3">
    <source>
        <dbReference type="Proteomes" id="UP001366060"/>
    </source>
</evidence>
<dbReference type="EMBL" id="JBAKBA010000017">
    <property type="protein sequence ID" value="MEL0659225.1"/>
    <property type="molecule type" value="Genomic_DNA"/>
</dbReference>
<reference evidence="2 3" key="1">
    <citation type="submission" date="2024-02" db="EMBL/GenBank/DDBJ databases">
        <title>Bacteria isolated from the canopy kelp, Nereocystis luetkeana.</title>
        <authorList>
            <person name="Pfister C.A."/>
            <person name="Younker I.T."/>
            <person name="Light S.H."/>
        </authorList>
    </citation>
    <scope>NUCLEOTIDE SEQUENCE [LARGE SCALE GENOMIC DNA]</scope>
    <source>
        <strain evidence="2 3">TI.2.07</strain>
    </source>
</reference>
<keyword evidence="3" id="KW-1185">Reference proteome</keyword>
<dbReference type="RefSeq" id="WP_341627799.1">
    <property type="nucleotide sequence ID" value="NZ_JBAKBA010000017.1"/>
</dbReference>
<protein>
    <submittedName>
        <fullName evidence="2">ChrR family anti-sigma-E factor</fullName>
    </submittedName>
</protein>
<comment type="caution">
    <text evidence="2">The sequence shown here is derived from an EMBL/GenBank/DDBJ whole genome shotgun (WGS) entry which is preliminary data.</text>
</comment>
<dbReference type="Pfam" id="PF12973">
    <property type="entry name" value="Cupin_7"/>
    <property type="match status" value="1"/>
</dbReference>
<dbReference type="InterPro" id="IPR041916">
    <property type="entry name" value="Anti_sigma_zinc_sf"/>
</dbReference>
<accession>A0ABU9HBG3</accession>
<sequence length="242" mass="26486">MIKHHPKFELIQSFVNGDLPASLSIGIAIHADMCPICQQKIAQLTEQVAEQSFEGSVISLDDMDLASMERLDASGYSGIDIDGSLDEDTVFDSMISNITFSDDLAETQEPIERSVTFRDKTYVLPTALNNIGFGKAANIGKLSRSRLQLNEDEIHSNLLHINAGGGVPAHTHKGFELTVLLDGSFTDHEGEYNKGDFIMLDGTFTHTPMSENGCLCYTVANDALHFTQGINKLLNPIGSFIY</sequence>
<proteinExistence type="predicted"/>
<evidence type="ECO:0000313" key="2">
    <source>
        <dbReference type="EMBL" id="MEL0659225.1"/>
    </source>
</evidence>
<dbReference type="Gene3D" id="1.10.10.1320">
    <property type="entry name" value="Anti-sigma factor, zinc-finger domain"/>
    <property type="match status" value="1"/>
</dbReference>
<dbReference type="InterPro" id="IPR025979">
    <property type="entry name" value="ChrR-like_cupin_dom"/>
</dbReference>
<dbReference type="Proteomes" id="UP001366060">
    <property type="component" value="Unassembled WGS sequence"/>
</dbReference>
<dbReference type="InterPro" id="IPR014710">
    <property type="entry name" value="RmlC-like_jellyroll"/>
</dbReference>
<dbReference type="InterPro" id="IPR012807">
    <property type="entry name" value="Anti-sigma_ChrR"/>
</dbReference>
<dbReference type="SUPFAM" id="SSF51182">
    <property type="entry name" value="RmlC-like cupins"/>
    <property type="match status" value="1"/>
</dbReference>
<dbReference type="NCBIfam" id="TIGR02451">
    <property type="entry name" value="anti_sig_ChrR"/>
    <property type="match status" value="1"/>
</dbReference>